<dbReference type="PROSITE" id="PS50109">
    <property type="entry name" value="HIS_KIN"/>
    <property type="match status" value="1"/>
</dbReference>
<dbReference type="OrthoDB" id="9778366at2"/>
<dbReference type="GO" id="GO:0000155">
    <property type="term" value="F:phosphorelay sensor kinase activity"/>
    <property type="evidence" value="ECO:0007669"/>
    <property type="project" value="InterPro"/>
</dbReference>
<dbReference type="Pfam" id="PF02518">
    <property type="entry name" value="HATPase_c"/>
    <property type="match status" value="1"/>
</dbReference>
<feature type="domain" description="Histidine kinase" evidence="10">
    <location>
        <begin position="70"/>
        <end position="262"/>
    </location>
</feature>
<dbReference type="InterPro" id="IPR005467">
    <property type="entry name" value="His_kinase_dom"/>
</dbReference>
<evidence type="ECO:0000256" key="4">
    <source>
        <dbReference type="ARBA" id="ARBA00022679"/>
    </source>
</evidence>
<dbReference type="RefSeq" id="WP_148781053.1">
    <property type="nucleotide sequence ID" value="NZ_VNHU01000001.1"/>
</dbReference>
<dbReference type="InterPro" id="IPR003594">
    <property type="entry name" value="HATPase_dom"/>
</dbReference>
<feature type="transmembrane region" description="Helical" evidence="9">
    <location>
        <begin position="12"/>
        <end position="34"/>
    </location>
</feature>
<keyword evidence="5" id="KW-0547">Nucleotide-binding</keyword>
<evidence type="ECO:0000256" key="9">
    <source>
        <dbReference type="SAM" id="Phobius"/>
    </source>
</evidence>
<dbReference type="GO" id="GO:0005524">
    <property type="term" value="F:ATP binding"/>
    <property type="evidence" value="ECO:0007669"/>
    <property type="project" value="UniProtKB-KW"/>
</dbReference>
<keyword evidence="9" id="KW-0472">Membrane</keyword>
<dbReference type="CDD" id="cd16917">
    <property type="entry name" value="HATPase_UhpB-NarQ-NarX-like"/>
    <property type="match status" value="1"/>
</dbReference>
<keyword evidence="6 11" id="KW-0418">Kinase</keyword>
<evidence type="ECO:0000256" key="6">
    <source>
        <dbReference type="ARBA" id="ARBA00022777"/>
    </source>
</evidence>
<evidence type="ECO:0000313" key="12">
    <source>
        <dbReference type="Proteomes" id="UP000324376"/>
    </source>
</evidence>
<proteinExistence type="predicted"/>
<dbReference type="EC" id="2.7.13.3" evidence="2"/>
<dbReference type="Gene3D" id="1.20.5.1930">
    <property type="match status" value="1"/>
</dbReference>
<dbReference type="Proteomes" id="UP000324376">
    <property type="component" value="Unassembled WGS sequence"/>
</dbReference>
<keyword evidence="12" id="KW-1185">Reference proteome</keyword>
<evidence type="ECO:0000256" key="8">
    <source>
        <dbReference type="ARBA" id="ARBA00023012"/>
    </source>
</evidence>
<dbReference type="EMBL" id="VNHU01000001">
    <property type="protein sequence ID" value="TYP77025.1"/>
    <property type="molecule type" value="Genomic_DNA"/>
</dbReference>
<accession>A0A5S5CCD1</accession>
<evidence type="ECO:0000256" key="2">
    <source>
        <dbReference type="ARBA" id="ARBA00012438"/>
    </source>
</evidence>
<comment type="caution">
    <text evidence="11">The sequence shown here is derived from an EMBL/GenBank/DDBJ whole genome shotgun (WGS) entry which is preliminary data.</text>
</comment>
<dbReference type="GO" id="GO:0046983">
    <property type="term" value="F:protein dimerization activity"/>
    <property type="evidence" value="ECO:0007669"/>
    <property type="project" value="InterPro"/>
</dbReference>
<evidence type="ECO:0000313" key="11">
    <source>
        <dbReference type="EMBL" id="TYP77025.1"/>
    </source>
</evidence>
<dbReference type="InterPro" id="IPR050482">
    <property type="entry name" value="Sensor_HK_TwoCompSys"/>
</dbReference>
<comment type="catalytic activity">
    <reaction evidence="1">
        <text>ATP + protein L-histidine = ADP + protein N-phospho-L-histidine.</text>
        <dbReference type="EC" id="2.7.13.3"/>
    </reaction>
</comment>
<keyword evidence="7" id="KW-0067">ATP-binding</keyword>
<reference evidence="11 12" key="1">
    <citation type="submission" date="2019-07" db="EMBL/GenBank/DDBJ databases">
        <title>Genomic Encyclopedia of Archaeal and Bacterial Type Strains, Phase II (KMG-II): from individual species to whole genera.</title>
        <authorList>
            <person name="Goeker M."/>
        </authorList>
    </citation>
    <scope>NUCLEOTIDE SEQUENCE [LARGE SCALE GENOMIC DNA]</scope>
    <source>
        <strain evidence="11 12">DSM 17527</strain>
    </source>
</reference>
<keyword evidence="4" id="KW-0808">Transferase</keyword>
<evidence type="ECO:0000256" key="1">
    <source>
        <dbReference type="ARBA" id="ARBA00000085"/>
    </source>
</evidence>
<evidence type="ECO:0000256" key="7">
    <source>
        <dbReference type="ARBA" id="ARBA00022840"/>
    </source>
</evidence>
<dbReference type="GO" id="GO:0016020">
    <property type="term" value="C:membrane"/>
    <property type="evidence" value="ECO:0007669"/>
    <property type="project" value="InterPro"/>
</dbReference>
<keyword evidence="3" id="KW-0597">Phosphoprotein</keyword>
<dbReference type="Pfam" id="PF07730">
    <property type="entry name" value="HisKA_3"/>
    <property type="match status" value="1"/>
</dbReference>
<sequence>MGKSEEAITLKILVIGMAVIFALSLAVIVFFILYQRKLLAQQKRHQEKETRYQKELLKTAILSQEKERNRIAKELHDDVGALLTTTKLYFNQITPDLPKSEIISLTNKSLSFLDTMIESVRTISRDLRPVILEKMGLIEAVQSLVQSIQDTGAVSISFNNQPIQSLSKSSELNCYRIVQELLNNTLKHANASRILINIKTEKEYLVIAYEDDGKGYNPDTEEEVEGLGFKNIKSRLSVVSGKFYFPSTQKGFRMNVSIPYDAS</sequence>
<dbReference type="InterPro" id="IPR036890">
    <property type="entry name" value="HATPase_C_sf"/>
</dbReference>
<dbReference type="PANTHER" id="PTHR24421:SF10">
    <property type="entry name" value="NITRATE_NITRITE SENSOR PROTEIN NARQ"/>
    <property type="match status" value="1"/>
</dbReference>
<name>A0A5S5CCD1_9FLAO</name>
<dbReference type="AlphaFoldDB" id="A0A5S5CCD1"/>
<evidence type="ECO:0000256" key="3">
    <source>
        <dbReference type="ARBA" id="ARBA00022553"/>
    </source>
</evidence>
<evidence type="ECO:0000259" key="10">
    <source>
        <dbReference type="PROSITE" id="PS50109"/>
    </source>
</evidence>
<dbReference type="InterPro" id="IPR011712">
    <property type="entry name" value="Sig_transdc_His_kin_sub3_dim/P"/>
</dbReference>
<gene>
    <name evidence="11" type="ORF">BD809_101172</name>
</gene>
<dbReference type="SUPFAM" id="SSF55874">
    <property type="entry name" value="ATPase domain of HSP90 chaperone/DNA topoisomerase II/histidine kinase"/>
    <property type="match status" value="1"/>
</dbReference>
<dbReference type="Gene3D" id="3.30.565.10">
    <property type="entry name" value="Histidine kinase-like ATPase, C-terminal domain"/>
    <property type="match status" value="1"/>
</dbReference>
<evidence type="ECO:0000256" key="5">
    <source>
        <dbReference type="ARBA" id="ARBA00022741"/>
    </source>
</evidence>
<organism evidence="11 12">
    <name type="scientific">Aquimarina intermedia</name>
    <dbReference type="NCBI Taxonomy" id="350814"/>
    <lineage>
        <taxon>Bacteria</taxon>
        <taxon>Pseudomonadati</taxon>
        <taxon>Bacteroidota</taxon>
        <taxon>Flavobacteriia</taxon>
        <taxon>Flavobacteriales</taxon>
        <taxon>Flavobacteriaceae</taxon>
        <taxon>Aquimarina</taxon>
    </lineage>
</organism>
<keyword evidence="9" id="KW-1133">Transmembrane helix</keyword>
<protein>
    <recommendedName>
        <fullName evidence="2">histidine kinase</fullName>
        <ecNumber evidence="2">2.7.13.3</ecNumber>
    </recommendedName>
</protein>
<dbReference type="PANTHER" id="PTHR24421">
    <property type="entry name" value="NITRATE/NITRITE SENSOR PROTEIN NARX-RELATED"/>
    <property type="match status" value="1"/>
</dbReference>
<keyword evidence="9" id="KW-0812">Transmembrane</keyword>
<keyword evidence="8" id="KW-0902">Two-component regulatory system</keyword>